<accession>A0A1A9V7D5</accession>
<dbReference type="EnsemblMetazoa" id="GAUT028266-RA">
    <property type="protein sequence ID" value="GAUT028266-PA"/>
    <property type="gene ID" value="GAUT028266"/>
</dbReference>
<keyword evidence="1" id="KW-1133">Transmembrane helix</keyword>
<dbReference type="Proteomes" id="UP000078200">
    <property type="component" value="Unassembled WGS sequence"/>
</dbReference>
<reference evidence="2" key="1">
    <citation type="submission" date="2020-05" db="UniProtKB">
        <authorList>
            <consortium name="EnsemblMetazoa"/>
        </authorList>
    </citation>
    <scope>IDENTIFICATION</scope>
    <source>
        <strain evidence="2">TTRI</strain>
    </source>
</reference>
<sequence>MMMRETLDTMIRDGFIKIQTAYALEDNLVMSAHRQLNAGLRLPVNRRIFGLCYCFSLWALLCEMPSLTNPFISSSAADLSTKGSPIRFDWGLKMHALTFSCLLICCVSFINDIRLNCFKEMKKGRRLAKSNATSLHVGCV</sequence>
<feature type="transmembrane region" description="Helical" evidence="1">
    <location>
        <begin position="48"/>
        <end position="72"/>
    </location>
</feature>
<evidence type="ECO:0000313" key="2">
    <source>
        <dbReference type="EnsemblMetazoa" id="GAUT028266-PA"/>
    </source>
</evidence>
<keyword evidence="1" id="KW-0472">Membrane</keyword>
<proteinExistence type="predicted"/>
<dbReference type="VEuPathDB" id="VectorBase:GAUT028266"/>
<keyword evidence="1" id="KW-0812">Transmembrane</keyword>
<organism evidence="2 3">
    <name type="scientific">Glossina austeni</name>
    <name type="common">Savannah tsetse fly</name>
    <dbReference type="NCBI Taxonomy" id="7395"/>
    <lineage>
        <taxon>Eukaryota</taxon>
        <taxon>Metazoa</taxon>
        <taxon>Ecdysozoa</taxon>
        <taxon>Arthropoda</taxon>
        <taxon>Hexapoda</taxon>
        <taxon>Insecta</taxon>
        <taxon>Pterygota</taxon>
        <taxon>Neoptera</taxon>
        <taxon>Endopterygota</taxon>
        <taxon>Diptera</taxon>
        <taxon>Brachycera</taxon>
        <taxon>Muscomorpha</taxon>
        <taxon>Hippoboscoidea</taxon>
        <taxon>Glossinidae</taxon>
        <taxon>Glossina</taxon>
    </lineage>
</organism>
<keyword evidence="3" id="KW-1185">Reference proteome</keyword>
<dbReference type="AlphaFoldDB" id="A0A1A9V7D5"/>
<name>A0A1A9V7D5_GLOAU</name>
<evidence type="ECO:0000256" key="1">
    <source>
        <dbReference type="SAM" id="Phobius"/>
    </source>
</evidence>
<feature type="transmembrane region" description="Helical" evidence="1">
    <location>
        <begin position="92"/>
        <end position="113"/>
    </location>
</feature>
<evidence type="ECO:0000313" key="3">
    <source>
        <dbReference type="Proteomes" id="UP000078200"/>
    </source>
</evidence>
<protein>
    <submittedName>
        <fullName evidence="2">Uncharacterized protein</fullName>
    </submittedName>
</protein>